<dbReference type="AlphaFoldDB" id="A0A511AY88"/>
<dbReference type="InterPro" id="IPR036412">
    <property type="entry name" value="HAD-like_sf"/>
</dbReference>
<dbReference type="CDD" id="cd07516">
    <property type="entry name" value="HAD_Pase"/>
    <property type="match status" value="1"/>
</dbReference>
<sequence length="286" mass="30981">MSVDLDAIHAGLPAVTDTVRLVVSDMDGTILTPHKELAPSTLQAVKALQEAGITLCLASARPPASMLPYVRKLGLASQNAGFNGGIIFAPDGTFSVNRVLPRDAVKIMCDMLHVHKVETWLLTGEEWLVKDAATPFVEHERRHTGLVPRQVDNLYDHFEGVGKVMGISTDYDLVERMETEIGVMLKGEASVRRSNESMLDITPVLANKGEALRALSDLYGVRPEETACIGDAPNDLSMFAVSGLSIAMGQATDDIKANAQFVTDTNERNGWASAVSRFILPRAPKK</sequence>
<dbReference type="PROSITE" id="PS01228">
    <property type="entry name" value="COF_1"/>
    <property type="match status" value="1"/>
</dbReference>
<dbReference type="GO" id="GO:0000287">
    <property type="term" value="F:magnesium ion binding"/>
    <property type="evidence" value="ECO:0007669"/>
    <property type="project" value="TreeGrafter"/>
</dbReference>
<dbReference type="RefSeq" id="WP_146793399.1">
    <property type="nucleotide sequence ID" value="NZ_BARC01000005.1"/>
</dbReference>
<dbReference type="PANTHER" id="PTHR10000:SF8">
    <property type="entry name" value="HAD SUPERFAMILY HYDROLASE-LIKE, TYPE 3"/>
    <property type="match status" value="1"/>
</dbReference>
<dbReference type="GO" id="GO:0016791">
    <property type="term" value="F:phosphatase activity"/>
    <property type="evidence" value="ECO:0007669"/>
    <property type="project" value="TreeGrafter"/>
</dbReference>
<dbReference type="NCBIfam" id="TIGR00099">
    <property type="entry name" value="Cof-subfamily"/>
    <property type="match status" value="1"/>
</dbReference>
<evidence type="ECO:0000313" key="1">
    <source>
        <dbReference type="EMBL" id="GEK92572.1"/>
    </source>
</evidence>
<keyword evidence="2" id="KW-1185">Reference proteome</keyword>
<dbReference type="PANTHER" id="PTHR10000">
    <property type="entry name" value="PHOSPHOSERINE PHOSPHATASE"/>
    <property type="match status" value="1"/>
</dbReference>
<evidence type="ECO:0008006" key="3">
    <source>
        <dbReference type="Google" id="ProtNLM"/>
    </source>
</evidence>
<name>A0A511AY88_9PROT</name>
<gene>
    <name evidence="1" type="ORF">GWA01_03420</name>
</gene>
<comment type="caution">
    <text evidence="1">The sequence shown here is derived from an EMBL/GenBank/DDBJ whole genome shotgun (WGS) entry which is preliminary data.</text>
</comment>
<dbReference type="GO" id="GO:0005829">
    <property type="term" value="C:cytosol"/>
    <property type="evidence" value="ECO:0007669"/>
    <property type="project" value="TreeGrafter"/>
</dbReference>
<dbReference type="Gene3D" id="3.30.1240.10">
    <property type="match status" value="1"/>
</dbReference>
<dbReference type="InterPro" id="IPR000150">
    <property type="entry name" value="Cof"/>
</dbReference>
<dbReference type="InterPro" id="IPR023214">
    <property type="entry name" value="HAD_sf"/>
</dbReference>
<dbReference type="OrthoDB" id="7847955at2"/>
<evidence type="ECO:0000313" key="2">
    <source>
        <dbReference type="Proteomes" id="UP000321230"/>
    </source>
</evidence>
<dbReference type="EMBL" id="BJUZ01000001">
    <property type="protein sequence ID" value="GEK92572.1"/>
    <property type="molecule type" value="Genomic_DNA"/>
</dbReference>
<proteinExistence type="predicted"/>
<reference evidence="1 2" key="1">
    <citation type="submission" date="2019-07" db="EMBL/GenBank/DDBJ databases">
        <title>Whole genome shotgun sequence of Gluconobacter wancherniae NBRC 103581.</title>
        <authorList>
            <person name="Hosoyama A."/>
            <person name="Uohara A."/>
            <person name="Ohji S."/>
            <person name="Ichikawa N."/>
        </authorList>
    </citation>
    <scope>NUCLEOTIDE SEQUENCE [LARGE SCALE GENOMIC DNA]</scope>
    <source>
        <strain evidence="1 2">NBRC 103581</strain>
    </source>
</reference>
<dbReference type="NCBIfam" id="TIGR01484">
    <property type="entry name" value="HAD-SF-IIB"/>
    <property type="match status" value="1"/>
</dbReference>
<accession>A0A511AY88</accession>
<dbReference type="Pfam" id="PF08282">
    <property type="entry name" value="Hydrolase_3"/>
    <property type="match status" value="1"/>
</dbReference>
<dbReference type="SFLD" id="SFLDS00003">
    <property type="entry name" value="Haloacid_Dehalogenase"/>
    <property type="match status" value="1"/>
</dbReference>
<organism evidence="1 2">
    <name type="scientific">Gluconobacter wancherniae NBRC 103581</name>
    <dbReference type="NCBI Taxonomy" id="656744"/>
    <lineage>
        <taxon>Bacteria</taxon>
        <taxon>Pseudomonadati</taxon>
        <taxon>Pseudomonadota</taxon>
        <taxon>Alphaproteobacteria</taxon>
        <taxon>Acetobacterales</taxon>
        <taxon>Acetobacteraceae</taxon>
        <taxon>Gluconobacter</taxon>
    </lineage>
</organism>
<dbReference type="SFLD" id="SFLDG01140">
    <property type="entry name" value="C2.B:_Phosphomannomutase_and_P"/>
    <property type="match status" value="1"/>
</dbReference>
<dbReference type="Proteomes" id="UP000321230">
    <property type="component" value="Unassembled WGS sequence"/>
</dbReference>
<dbReference type="Gene3D" id="3.40.50.1000">
    <property type="entry name" value="HAD superfamily/HAD-like"/>
    <property type="match status" value="1"/>
</dbReference>
<protein>
    <recommendedName>
        <fullName evidence="3">Haloacid dehalogenase</fullName>
    </recommendedName>
</protein>
<dbReference type="SUPFAM" id="SSF56784">
    <property type="entry name" value="HAD-like"/>
    <property type="match status" value="1"/>
</dbReference>
<dbReference type="InterPro" id="IPR006379">
    <property type="entry name" value="HAD-SF_hydro_IIB"/>
</dbReference>